<evidence type="ECO:0000313" key="2">
    <source>
        <dbReference type="EMBL" id="PSS31913.1"/>
    </source>
</evidence>
<dbReference type="EMBL" id="MLYV02000215">
    <property type="protein sequence ID" value="PSS31913.1"/>
    <property type="molecule type" value="Genomic_DNA"/>
</dbReference>
<sequence length="56" mass="6269">MKTHSFPTERDGDVVTALQEEDGGVRLAGGRSDESRHIPPLDLLRHPTLPPAYREF</sequence>
<proteinExistence type="predicted"/>
<feature type="compositionally biased region" description="Basic and acidic residues" evidence="1">
    <location>
        <begin position="31"/>
        <end position="45"/>
    </location>
</feature>
<evidence type="ECO:0000313" key="3">
    <source>
        <dbReference type="Proteomes" id="UP000186601"/>
    </source>
</evidence>
<feature type="region of interest" description="Disordered" evidence="1">
    <location>
        <begin position="20"/>
        <end position="56"/>
    </location>
</feature>
<organism evidence="2 3">
    <name type="scientific">Hermanssonia centrifuga</name>
    <dbReference type="NCBI Taxonomy" id="98765"/>
    <lineage>
        <taxon>Eukaryota</taxon>
        <taxon>Fungi</taxon>
        <taxon>Dikarya</taxon>
        <taxon>Basidiomycota</taxon>
        <taxon>Agaricomycotina</taxon>
        <taxon>Agaricomycetes</taxon>
        <taxon>Polyporales</taxon>
        <taxon>Meruliaceae</taxon>
        <taxon>Hermanssonia</taxon>
    </lineage>
</organism>
<accession>A0A2R6RPG1</accession>
<gene>
    <name evidence="2" type="ORF">PHLCEN_2v2320</name>
</gene>
<evidence type="ECO:0000256" key="1">
    <source>
        <dbReference type="SAM" id="MobiDB-lite"/>
    </source>
</evidence>
<dbReference type="Proteomes" id="UP000186601">
    <property type="component" value="Unassembled WGS sequence"/>
</dbReference>
<reference evidence="2 3" key="1">
    <citation type="submission" date="2018-02" db="EMBL/GenBank/DDBJ databases">
        <title>Genome sequence of the basidiomycete white-rot fungus Phlebia centrifuga.</title>
        <authorList>
            <person name="Granchi Z."/>
            <person name="Peng M."/>
            <person name="de Vries R.P."/>
            <person name="Hilden K."/>
            <person name="Makela M.R."/>
            <person name="Grigoriev I."/>
            <person name="Riley R."/>
        </authorList>
    </citation>
    <scope>NUCLEOTIDE SEQUENCE [LARGE SCALE GENOMIC DNA]</scope>
    <source>
        <strain evidence="2 3">FBCC195</strain>
    </source>
</reference>
<comment type="caution">
    <text evidence="2">The sequence shown here is derived from an EMBL/GenBank/DDBJ whole genome shotgun (WGS) entry which is preliminary data.</text>
</comment>
<keyword evidence="3" id="KW-1185">Reference proteome</keyword>
<protein>
    <submittedName>
        <fullName evidence="2">Uncharacterized protein</fullName>
    </submittedName>
</protein>
<name>A0A2R6RPG1_9APHY</name>
<dbReference type="AlphaFoldDB" id="A0A2R6RPG1"/>